<evidence type="ECO:0000256" key="1">
    <source>
        <dbReference type="SAM" id="MobiDB-lite"/>
    </source>
</evidence>
<dbReference type="Proteomes" id="UP000015100">
    <property type="component" value="Unassembled WGS sequence"/>
</dbReference>
<evidence type="ECO:0000313" key="3">
    <source>
        <dbReference type="Proteomes" id="UP000015100"/>
    </source>
</evidence>
<reference evidence="2 3" key="1">
    <citation type="journal article" date="2013" name="PLoS Genet.">
        <title>Genomic mechanisms accounting for the adaptation to parasitism in nematode-trapping fungi.</title>
        <authorList>
            <person name="Meerupati T."/>
            <person name="Andersson K.M."/>
            <person name="Friman E."/>
            <person name="Kumar D."/>
            <person name="Tunlid A."/>
            <person name="Ahren D."/>
        </authorList>
    </citation>
    <scope>NUCLEOTIDE SEQUENCE [LARGE SCALE GENOMIC DNA]</scope>
    <source>
        <strain evidence="2 3">CBS 200.50</strain>
    </source>
</reference>
<accession>S8A5T5</accession>
<comment type="caution">
    <text evidence="2">The sequence shown here is derived from an EMBL/GenBank/DDBJ whole genome shotgun (WGS) entry which is preliminary data.</text>
</comment>
<dbReference type="EMBL" id="AQGS01000575">
    <property type="protein sequence ID" value="EPS38345.1"/>
    <property type="molecule type" value="Genomic_DNA"/>
</dbReference>
<organism evidence="2 3">
    <name type="scientific">Dactylellina haptotyla (strain CBS 200.50)</name>
    <name type="common">Nematode-trapping fungus</name>
    <name type="synonym">Monacrosporium haptotylum</name>
    <dbReference type="NCBI Taxonomy" id="1284197"/>
    <lineage>
        <taxon>Eukaryota</taxon>
        <taxon>Fungi</taxon>
        <taxon>Dikarya</taxon>
        <taxon>Ascomycota</taxon>
        <taxon>Pezizomycotina</taxon>
        <taxon>Orbiliomycetes</taxon>
        <taxon>Orbiliales</taxon>
        <taxon>Orbiliaceae</taxon>
        <taxon>Dactylellina</taxon>
    </lineage>
</organism>
<dbReference type="AlphaFoldDB" id="S8A5T5"/>
<feature type="region of interest" description="Disordered" evidence="1">
    <location>
        <begin position="56"/>
        <end position="86"/>
    </location>
</feature>
<sequence length="106" mass="11099">MISSFNQTNLAANSPNNTITTTISTTAISIFNLHLTILTTATTTTHLLSMSSPGGTLIPDLEAAPSPSLSVPSAPSPSSSSSSNQDRIISHLRLGLIFTPHHHLHS</sequence>
<keyword evidence="3" id="KW-1185">Reference proteome</keyword>
<reference evidence="3" key="2">
    <citation type="submission" date="2013-04" db="EMBL/GenBank/DDBJ databases">
        <title>Genomic mechanisms accounting for the adaptation to parasitism in nematode-trapping fungi.</title>
        <authorList>
            <person name="Ahren D.G."/>
        </authorList>
    </citation>
    <scope>NUCLEOTIDE SEQUENCE [LARGE SCALE GENOMIC DNA]</scope>
    <source>
        <strain evidence="3">CBS 200.50</strain>
    </source>
</reference>
<evidence type="ECO:0000313" key="2">
    <source>
        <dbReference type="EMBL" id="EPS38345.1"/>
    </source>
</evidence>
<protein>
    <submittedName>
        <fullName evidence="2">Uncharacterized protein</fullName>
    </submittedName>
</protein>
<name>S8A5T5_DACHA</name>
<proteinExistence type="predicted"/>
<dbReference type="HOGENOM" id="CLU_2223173_0_0_1"/>
<gene>
    <name evidence="2" type="ORF">H072_7943</name>
</gene>
<feature type="compositionally biased region" description="Low complexity" evidence="1">
    <location>
        <begin position="63"/>
        <end position="83"/>
    </location>
</feature>